<sequence>MFPQMSFAITLARPALMFNSEAIISLFAGDKTFAHNLKTYLLSKDQLNLKFEFEDGNGKIKVDSIEQQPTGDKTFAHNLQTYLFSKDQLNLKLSFEMGMER</sequence>
<reference evidence="1 2" key="1">
    <citation type="journal article" date="2022" name="DNA Res.">
        <title>Chromosomal-level genome assembly of the orchid tree Bauhinia variegata (Leguminosae; Cercidoideae) supports the allotetraploid origin hypothesis of Bauhinia.</title>
        <authorList>
            <person name="Zhong Y."/>
            <person name="Chen Y."/>
            <person name="Zheng D."/>
            <person name="Pang J."/>
            <person name="Liu Y."/>
            <person name="Luo S."/>
            <person name="Meng S."/>
            <person name="Qian L."/>
            <person name="Wei D."/>
            <person name="Dai S."/>
            <person name="Zhou R."/>
        </authorList>
    </citation>
    <scope>NUCLEOTIDE SEQUENCE [LARGE SCALE GENOMIC DNA]</scope>
    <source>
        <strain evidence="1">BV-YZ2020</strain>
    </source>
</reference>
<dbReference type="Proteomes" id="UP000828941">
    <property type="component" value="Chromosome 8"/>
</dbReference>
<accession>A0ACB9MUS2</accession>
<evidence type="ECO:0000313" key="1">
    <source>
        <dbReference type="EMBL" id="KAI4327958.1"/>
    </source>
</evidence>
<organism evidence="1 2">
    <name type="scientific">Bauhinia variegata</name>
    <name type="common">Purple orchid tree</name>
    <name type="synonym">Phanera variegata</name>
    <dbReference type="NCBI Taxonomy" id="167791"/>
    <lineage>
        <taxon>Eukaryota</taxon>
        <taxon>Viridiplantae</taxon>
        <taxon>Streptophyta</taxon>
        <taxon>Embryophyta</taxon>
        <taxon>Tracheophyta</taxon>
        <taxon>Spermatophyta</taxon>
        <taxon>Magnoliopsida</taxon>
        <taxon>eudicotyledons</taxon>
        <taxon>Gunneridae</taxon>
        <taxon>Pentapetalae</taxon>
        <taxon>rosids</taxon>
        <taxon>fabids</taxon>
        <taxon>Fabales</taxon>
        <taxon>Fabaceae</taxon>
        <taxon>Cercidoideae</taxon>
        <taxon>Cercideae</taxon>
        <taxon>Bauhiniinae</taxon>
        <taxon>Bauhinia</taxon>
    </lineage>
</organism>
<evidence type="ECO:0000313" key="2">
    <source>
        <dbReference type="Proteomes" id="UP000828941"/>
    </source>
</evidence>
<comment type="caution">
    <text evidence="1">The sequence shown here is derived from an EMBL/GenBank/DDBJ whole genome shotgun (WGS) entry which is preliminary data.</text>
</comment>
<protein>
    <submittedName>
        <fullName evidence="1">Uncharacterized protein</fullName>
    </submittedName>
</protein>
<dbReference type="EMBL" id="CM039433">
    <property type="protein sequence ID" value="KAI4327958.1"/>
    <property type="molecule type" value="Genomic_DNA"/>
</dbReference>
<gene>
    <name evidence="1" type="ORF">L6164_020361</name>
</gene>
<proteinExistence type="predicted"/>
<name>A0ACB9MUS2_BAUVA</name>
<keyword evidence="2" id="KW-1185">Reference proteome</keyword>